<dbReference type="Gene3D" id="6.10.250.690">
    <property type="match status" value="1"/>
</dbReference>
<evidence type="ECO:0000313" key="13">
    <source>
        <dbReference type="Proteomes" id="UP000604381"/>
    </source>
</evidence>
<evidence type="ECO:0000256" key="9">
    <source>
        <dbReference type="SAM" id="SignalP"/>
    </source>
</evidence>
<evidence type="ECO:0000256" key="4">
    <source>
        <dbReference type="ARBA" id="ARBA00023125"/>
    </source>
</evidence>
<feature type="chain" id="PRO_5037128257" evidence="9">
    <location>
        <begin position="18"/>
        <end position="281"/>
    </location>
</feature>
<evidence type="ECO:0000256" key="6">
    <source>
        <dbReference type="PROSITE-ProRule" id="PRU00169"/>
    </source>
</evidence>
<dbReference type="InterPro" id="IPR001789">
    <property type="entry name" value="Sig_transdc_resp-reg_receiver"/>
</dbReference>
<gene>
    <name evidence="12" type="ORF">ISN26_01100</name>
</gene>
<accession>A0A930UGA2</accession>
<dbReference type="SMART" id="SM00862">
    <property type="entry name" value="Trans_reg_C"/>
    <property type="match status" value="1"/>
</dbReference>
<dbReference type="Pfam" id="PF00072">
    <property type="entry name" value="Response_reg"/>
    <property type="match status" value="1"/>
</dbReference>
<dbReference type="Gene3D" id="1.10.10.10">
    <property type="entry name" value="Winged helix-like DNA-binding domain superfamily/Winged helix DNA-binding domain"/>
    <property type="match status" value="1"/>
</dbReference>
<keyword evidence="4 7" id="KW-0238">DNA-binding</keyword>
<feature type="DNA-binding region" description="OmpR/PhoB-type" evidence="7">
    <location>
        <begin position="177"/>
        <end position="281"/>
    </location>
</feature>
<dbReference type="SUPFAM" id="SSF52172">
    <property type="entry name" value="CheY-like"/>
    <property type="match status" value="1"/>
</dbReference>
<comment type="caution">
    <text evidence="12">The sequence shown here is derived from an EMBL/GenBank/DDBJ whole genome shotgun (WGS) entry which is preliminary data.</text>
</comment>
<protein>
    <submittedName>
        <fullName evidence="12">Response regulator transcription factor</fullName>
    </submittedName>
</protein>
<dbReference type="InterPro" id="IPR001867">
    <property type="entry name" value="OmpR/PhoB-type_DNA-bd"/>
</dbReference>
<dbReference type="GO" id="GO:0000976">
    <property type="term" value="F:transcription cis-regulatory region binding"/>
    <property type="evidence" value="ECO:0007669"/>
    <property type="project" value="TreeGrafter"/>
</dbReference>
<evidence type="ECO:0000256" key="1">
    <source>
        <dbReference type="ARBA" id="ARBA00022553"/>
    </source>
</evidence>
<name>A0A930UGA2_9GAMM</name>
<feature type="signal peptide" evidence="9">
    <location>
        <begin position="1"/>
        <end position="17"/>
    </location>
</feature>
<evidence type="ECO:0000256" key="5">
    <source>
        <dbReference type="ARBA" id="ARBA00023163"/>
    </source>
</evidence>
<keyword evidence="1 6" id="KW-0597">Phosphoprotein</keyword>
<dbReference type="AlphaFoldDB" id="A0A930UGA2"/>
<dbReference type="GO" id="GO:0005829">
    <property type="term" value="C:cytosol"/>
    <property type="evidence" value="ECO:0007669"/>
    <property type="project" value="TreeGrafter"/>
</dbReference>
<dbReference type="Pfam" id="PF00486">
    <property type="entry name" value="Trans_reg_C"/>
    <property type="match status" value="1"/>
</dbReference>
<keyword evidence="2" id="KW-0902">Two-component regulatory system</keyword>
<evidence type="ECO:0000256" key="3">
    <source>
        <dbReference type="ARBA" id="ARBA00023015"/>
    </source>
</evidence>
<keyword evidence="13" id="KW-1185">Reference proteome</keyword>
<dbReference type="PROSITE" id="PS50110">
    <property type="entry name" value="RESPONSE_REGULATORY"/>
    <property type="match status" value="1"/>
</dbReference>
<dbReference type="PANTHER" id="PTHR48111">
    <property type="entry name" value="REGULATOR OF RPOS"/>
    <property type="match status" value="1"/>
</dbReference>
<dbReference type="InterPro" id="IPR036388">
    <property type="entry name" value="WH-like_DNA-bd_sf"/>
</dbReference>
<reference evidence="12" key="1">
    <citation type="submission" date="2020-10" db="EMBL/GenBank/DDBJ databases">
        <title>An improved Amphimedon queenslandica hologenome assembly reveals how three proteobacterial symbionts can extend the metabolic phenotypic of their marine sponge host.</title>
        <authorList>
            <person name="Degnan B."/>
            <person name="Degnan S."/>
            <person name="Xiang X."/>
        </authorList>
    </citation>
    <scope>NUCLEOTIDE SEQUENCE</scope>
    <source>
        <strain evidence="12">AqS2</strain>
    </source>
</reference>
<keyword evidence="3" id="KW-0805">Transcription regulation</keyword>
<dbReference type="EMBL" id="JADHEI010000013">
    <property type="protein sequence ID" value="MBF2734689.1"/>
    <property type="molecule type" value="Genomic_DNA"/>
</dbReference>
<keyword evidence="5" id="KW-0804">Transcription</keyword>
<evidence type="ECO:0000256" key="2">
    <source>
        <dbReference type="ARBA" id="ARBA00023012"/>
    </source>
</evidence>
<feature type="domain" description="Response regulatory" evidence="10">
    <location>
        <begin position="56"/>
        <end position="169"/>
    </location>
</feature>
<feature type="domain" description="OmpR/PhoB-type" evidence="11">
    <location>
        <begin position="177"/>
        <end position="281"/>
    </location>
</feature>
<evidence type="ECO:0000313" key="12">
    <source>
        <dbReference type="EMBL" id="MBF2734689.1"/>
    </source>
</evidence>
<dbReference type="GO" id="GO:0032993">
    <property type="term" value="C:protein-DNA complex"/>
    <property type="evidence" value="ECO:0007669"/>
    <property type="project" value="TreeGrafter"/>
</dbReference>
<dbReference type="InterPro" id="IPR011006">
    <property type="entry name" value="CheY-like_superfamily"/>
</dbReference>
<dbReference type="SMART" id="SM00448">
    <property type="entry name" value="REC"/>
    <property type="match status" value="1"/>
</dbReference>
<evidence type="ECO:0000256" key="8">
    <source>
        <dbReference type="SAM" id="MobiDB-lite"/>
    </source>
</evidence>
<dbReference type="Proteomes" id="UP000604381">
    <property type="component" value="Unassembled WGS sequence"/>
</dbReference>
<dbReference type="CDD" id="cd17574">
    <property type="entry name" value="REC_OmpR"/>
    <property type="match status" value="1"/>
</dbReference>
<dbReference type="GO" id="GO:0000156">
    <property type="term" value="F:phosphorelay response regulator activity"/>
    <property type="evidence" value="ECO:0007669"/>
    <property type="project" value="TreeGrafter"/>
</dbReference>
<dbReference type="CDD" id="cd00383">
    <property type="entry name" value="trans_reg_C"/>
    <property type="match status" value="1"/>
</dbReference>
<feature type="compositionally biased region" description="Low complexity" evidence="8">
    <location>
        <begin position="23"/>
        <end position="40"/>
    </location>
</feature>
<dbReference type="PROSITE" id="PS51755">
    <property type="entry name" value="OMPR_PHOB"/>
    <property type="match status" value="1"/>
</dbReference>
<feature type="region of interest" description="Disordered" evidence="8">
    <location>
        <begin position="23"/>
        <end position="50"/>
    </location>
</feature>
<keyword evidence="9" id="KW-0732">Signal</keyword>
<sequence>MACAGAATAAGSPAARAATTAAATASSAGATTTTTTTATDPAPPAAGPALDRRPAAVLVIDDDRSLGRLLRDYLTEHGHRAEAYSDPLAGLAAARTHRHQAVILDIMMPRLDGHELCARIREFSSLPIIMLSARDEAADRVRSFELGADDHLGKPFEPRELLLRLRAVTRRLGGGGAPAIKAAGLELDLRRGVALRQGKAGAAEQLPLSPDEFAVLALLAKHGPAPVRRDDVFALLRGFDRSAVDRSIDVMISRLRRKLGDDHRRPRYIKTVRNVGYAFIG</sequence>
<organism evidence="12 13">
    <name type="scientific">Candidatus Amphirhobacter heronislandensis</name>
    <dbReference type="NCBI Taxonomy" id="1732024"/>
    <lineage>
        <taxon>Bacteria</taxon>
        <taxon>Pseudomonadati</taxon>
        <taxon>Pseudomonadota</taxon>
        <taxon>Gammaproteobacteria</taxon>
        <taxon>Candidatus Tethybacterales</taxon>
        <taxon>Candidatus Tethybacteraceae</taxon>
        <taxon>Candidatus Amphirhobacter</taxon>
    </lineage>
</organism>
<evidence type="ECO:0000259" key="10">
    <source>
        <dbReference type="PROSITE" id="PS50110"/>
    </source>
</evidence>
<dbReference type="PANTHER" id="PTHR48111:SF1">
    <property type="entry name" value="TWO-COMPONENT RESPONSE REGULATOR ORR33"/>
    <property type="match status" value="1"/>
</dbReference>
<proteinExistence type="predicted"/>
<evidence type="ECO:0000256" key="7">
    <source>
        <dbReference type="PROSITE-ProRule" id="PRU01091"/>
    </source>
</evidence>
<feature type="modified residue" description="4-aspartylphosphate" evidence="6">
    <location>
        <position position="105"/>
    </location>
</feature>
<dbReference type="Gene3D" id="3.40.50.2300">
    <property type="match status" value="1"/>
</dbReference>
<dbReference type="GO" id="GO:0006355">
    <property type="term" value="P:regulation of DNA-templated transcription"/>
    <property type="evidence" value="ECO:0007669"/>
    <property type="project" value="InterPro"/>
</dbReference>
<dbReference type="SUPFAM" id="SSF46894">
    <property type="entry name" value="C-terminal effector domain of the bipartite response regulators"/>
    <property type="match status" value="1"/>
</dbReference>
<dbReference type="InterPro" id="IPR016032">
    <property type="entry name" value="Sig_transdc_resp-reg_C-effctor"/>
</dbReference>
<evidence type="ECO:0000259" key="11">
    <source>
        <dbReference type="PROSITE" id="PS51755"/>
    </source>
</evidence>
<dbReference type="InterPro" id="IPR039420">
    <property type="entry name" value="WalR-like"/>
</dbReference>